<name>A0A918HRV7_9ACTN</name>
<dbReference type="Proteomes" id="UP000646776">
    <property type="component" value="Unassembled WGS sequence"/>
</dbReference>
<proteinExistence type="predicted"/>
<keyword evidence="2" id="KW-1185">Reference proteome</keyword>
<organism evidence="1 2">
    <name type="scientific">Streptomyces phaeofaciens</name>
    <dbReference type="NCBI Taxonomy" id="68254"/>
    <lineage>
        <taxon>Bacteria</taxon>
        <taxon>Bacillati</taxon>
        <taxon>Actinomycetota</taxon>
        <taxon>Actinomycetes</taxon>
        <taxon>Kitasatosporales</taxon>
        <taxon>Streptomycetaceae</taxon>
        <taxon>Streptomyces</taxon>
    </lineage>
</organism>
<evidence type="ECO:0000313" key="2">
    <source>
        <dbReference type="Proteomes" id="UP000646776"/>
    </source>
</evidence>
<protein>
    <submittedName>
        <fullName evidence="1">Uncharacterized protein</fullName>
    </submittedName>
</protein>
<evidence type="ECO:0000313" key="1">
    <source>
        <dbReference type="EMBL" id="GGT94596.1"/>
    </source>
</evidence>
<dbReference type="RefSeq" id="WP_189718003.1">
    <property type="nucleotide sequence ID" value="NZ_BMSA01000045.1"/>
</dbReference>
<reference evidence="1" key="2">
    <citation type="submission" date="2020-09" db="EMBL/GenBank/DDBJ databases">
        <authorList>
            <person name="Sun Q."/>
            <person name="Ohkuma M."/>
        </authorList>
    </citation>
    <scope>NUCLEOTIDE SEQUENCE</scope>
    <source>
        <strain evidence="1">JCM 4125</strain>
    </source>
</reference>
<reference evidence="1" key="1">
    <citation type="journal article" date="2014" name="Int. J. Syst. Evol. Microbiol.">
        <title>Complete genome sequence of Corynebacterium casei LMG S-19264T (=DSM 44701T), isolated from a smear-ripened cheese.</title>
        <authorList>
            <consortium name="US DOE Joint Genome Institute (JGI-PGF)"/>
            <person name="Walter F."/>
            <person name="Albersmeier A."/>
            <person name="Kalinowski J."/>
            <person name="Ruckert C."/>
        </authorList>
    </citation>
    <scope>NUCLEOTIDE SEQUENCE</scope>
    <source>
        <strain evidence="1">JCM 4125</strain>
    </source>
</reference>
<dbReference type="EMBL" id="BMSA01000045">
    <property type="protein sequence ID" value="GGT94596.1"/>
    <property type="molecule type" value="Genomic_DNA"/>
</dbReference>
<dbReference type="AlphaFoldDB" id="A0A918HRV7"/>
<sequence length="340" mass="38641">MLVRSDDLVVDLAGRDAQLRPVLQDLRVGRWGSLQSLLDATGQDWWLWTSRSQIVPLGQGAPGAVKAWLDTEPSDPGACVMWCRVLTHQAVRVWQDGKGELVQQVREAARRACFTAAYASPSSPVPWLSLLDLAKVSSTFEDLDPYQQLRNTWAYNPPDRTFQLDPAPWMLWHHVRYLDPSNREVNQRMREYIEASWRSGATDFTRWAASRATAGSADFVLPLYAFVSDYQRQVHAGRRTATLYWSTEQIKHHARQARDMWFWATPARERSRLSLLDLNHLAFMLAASGEGGADAVFDEIGPHATPAPWAQVAAVLGRHSWQAEFLRARRGCRPRSHRRS</sequence>
<comment type="caution">
    <text evidence="1">The sequence shown here is derived from an EMBL/GenBank/DDBJ whole genome shotgun (WGS) entry which is preliminary data.</text>
</comment>
<accession>A0A918HRV7</accession>
<gene>
    <name evidence="1" type="ORF">GCM10010226_85470</name>
</gene>